<organism evidence="2 3">
    <name type="scientific">Henriciella barbarensis</name>
    <dbReference type="NCBI Taxonomy" id="86342"/>
    <lineage>
        <taxon>Bacteria</taxon>
        <taxon>Pseudomonadati</taxon>
        <taxon>Pseudomonadota</taxon>
        <taxon>Alphaproteobacteria</taxon>
        <taxon>Hyphomonadales</taxon>
        <taxon>Hyphomonadaceae</taxon>
        <taxon>Henriciella</taxon>
    </lineage>
</organism>
<dbReference type="EMBL" id="QWGB01000004">
    <property type="protein sequence ID" value="RIJ25954.1"/>
    <property type="molecule type" value="Genomic_DNA"/>
</dbReference>
<feature type="transmembrane region" description="Helical" evidence="1">
    <location>
        <begin position="12"/>
        <end position="32"/>
    </location>
</feature>
<evidence type="ECO:0000313" key="3">
    <source>
        <dbReference type="Proteomes" id="UP000265431"/>
    </source>
</evidence>
<dbReference type="AlphaFoldDB" id="A0A399R5N2"/>
<protein>
    <submittedName>
        <fullName evidence="2">Uncharacterized protein</fullName>
    </submittedName>
</protein>
<comment type="caution">
    <text evidence="2">The sequence shown here is derived from an EMBL/GenBank/DDBJ whole genome shotgun (WGS) entry which is preliminary data.</text>
</comment>
<accession>A0A399R5N2</accession>
<gene>
    <name evidence="2" type="ORF">D1224_02220</name>
</gene>
<reference evidence="2 3" key="1">
    <citation type="submission" date="2018-08" db="EMBL/GenBank/DDBJ databases">
        <title>Henriciella mobilis sp. nov., isolated from seawater.</title>
        <authorList>
            <person name="Cheng H."/>
            <person name="Wu Y.-H."/>
            <person name="Xu X.-W."/>
            <person name="Guo L.-L."/>
        </authorList>
    </citation>
    <scope>NUCLEOTIDE SEQUENCE [LARGE SCALE GENOMIC DNA]</scope>
    <source>
        <strain evidence="2 3">CCUG66934</strain>
    </source>
</reference>
<sequence length="155" mass="16820">MLIERTQAVKYNIDYILTGLAVAAIGGGALALSAHSSTASGSVATQFTANDTAVFDRNFDVADRNCDVGLAAQELCFERTVLEDRIEVGEAFPETMYPLALEWRANLALERKAENLKTVRIGQSIILMERNTRLVVDKMDLSGQRHADADTTAAG</sequence>
<keyword evidence="1" id="KW-1133">Transmembrane helix</keyword>
<evidence type="ECO:0000313" key="2">
    <source>
        <dbReference type="EMBL" id="RIJ25954.1"/>
    </source>
</evidence>
<evidence type="ECO:0000256" key="1">
    <source>
        <dbReference type="SAM" id="Phobius"/>
    </source>
</evidence>
<keyword evidence="1" id="KW-0812">Transmembrane</keyword>
<dbReference type="Proteomes" id="UP000265431">
    <property type="component" value="Unassembled WGS sequence"/>
</dbReference>
<proteinExistence type="predicted"/>
<name>A0A399R5N2_9PROT</name>
<keyword evidence="1" id="KW-0472">Membrane</keyword>
<keyword evidence="3" id="KW-1185">Reference proteome</keyword>